<dbReference type="GO" id="GO:0005509">
    <property type="term" value="F:calcium ion binding"/>
    <property type="evidence" value="ECO:0007669"/>
    <property type="project" value="InterPro"/>
</dbReference>
<dbReference type="PANTHER" id="PTHR24114:SF50">
    <property type="entry name" value="RNI-LIKE PROTEIN"/>
    <property type="match status" value="1"/>
</dbReference>
<dbReference type="Pfam" id="PF13516">
    <property type="entry name" value="LRR_6"/>
    <property type="match status" value="7"/>
</dbReference>
<dbReference type="InParanoid" id="A0A7M7PPD0"/>
<feature type="region of interest" description="Disordered" evidence="2">
    <location>
        <begin position="577"/>
        <end position="611"/>
    </location>
</feature>
<dbReference type="OMA" id="PINRYQV"/>
<dbReference type="PROSITE" id="PS00018">
    <property type="entry name" value="EF_HAND_1"/>
    <property type="match status" value="1"/>
</dbReference>
<evidence type="ECO:0000256" key="1">
    <source>
        <dbReference type="ARBA" id="ARBA00022837"/>
    </source>
</evidence>
<feature type="compositionally biased region" description="Polar residues" evidence="2">
    <location>
        <begin position="679"/>
        <end position="688"/>
    </location>
</feature>
<feature type="domain" description="EF-hand" evidence="3">
    <location>
        <begin position="510"/>
        <end position="545"/>
    </location>
</feature>
<dbReference type="OrthoDB" id="120976at2759"/>
<dbReference type="SMART" id="SM00368">
    <property type="entry name" value="LRR_RI"/>
    <property type="match status" value="8"/>
</dbReference>
<dbReference type="InterPro" id="IPR032675">
    <property type="entry name" value="LRR_dom_sf"/>
</dbReference>
<feature type="domain" description="EF-hand" evidence="3">
    <location>
        <begin position="474"/>
        <end position="509"/>
    </location>
</feature>
<dbReference type="InterPro" id="IPR052394">
    <property type="entry name" value="LRR-containing"/>
</dbReference>
<dbReference type="Pfam" id="PF13499">
    <property type="entry name" value="EF-hand_7"/>
    <property type="match status" value="1"/>
</dbReference>
<evidence type="ECO:0000313" key="5">
    <source>
        <dbReference type="Proteomes" id="UP000007110"/>
    </source>
</evidence>
<sequence length="688" mass="76132">MEVSEQEAGGDLRNEIPEHEQALLNGDHHHNGDDVDGHHSVNDERPVTVGEQVRQESDSAGGAPVLATAHLTMDQSKDFGGGGDESGVGSVTDSSSVASKRNKMGKDDDSDHSDSGWDTDLEIDEKDKIEEYDPTGRKTYKQACLDIGVVPASHFLRHMTTSRVSMKHHGLGPHGAKAIAVALVANTTVLTLDLEDNWVEGDGGVYIADMLKENCYINDLNLAENKIGSRGAKAMGEMLLDNTNLRRVNLSGNEFKDKDANEFTESFKSNYRIKELILSHNEFGEVGGEILGHGIGATESIEHLNLSWNHLRRKGAIAICRGLAENLSIKRLNLSWNGFGNEGALAMAEALKFNSTLQWLDMSNNRVTNEGAFMLAKGVEINDSIKVLKLGQNPITAAGAMAILIAIKNNSNTVLELLDLADITVNKDCVKLLTELKEVRPEFLVAYQSSVGQFEKPPEKEPDPVKMLREFISANNLRVWDLFKTYDKDKSLTVTREEFKKGLVSSGLQMKPHLLNRLVETLDKDGDGEIDYGELKIGHNEMIQAERDERKRQMERVQKNRSNPLYKPVAEQFQDLKPKQVRDSLSPDRLQKLRSTIKPDTTQWTSRGRKADTVSAGIRSLDATVNFTSELEEKYMNEEQWLSKTLGPASRTPSPGGLSTRAPGTRAKSPRSKTPMKSPRTNNLNVTL</sequence>
<dbReference type="InterPro" id="IPR001611">
    <property type="entry name" value="Leu-rich_rpt"/>
</dbReference>
<dbReference type="PANTHER" id="PTHR24114">
    <property type="entry name" value="LEUCINE RICH REPEAT FAMILY PROTEIN"/>
    <property type="match status" value="1"/>
</dbReference>
<dbReference type="KEGG" id="spu:105443433"/>
<accession>A0A7M7PPD0</accession>
<dbReference type="Proteomes" id="UP000007110">
    <property type="component" value="Unassembled WGS sequence"/>
</dbReference>
<organism evidence="4 5">
    <name type="scientific">Strongylocentrotus purpuratus</name>
    <name type="common">Purple sea urchin</name>
    <dbReference type="NCBI Taxonomy" id="7668"/>
    <lineage>
        <taxon>Eukaryota</taxon>
        <taxon>Metazoa</taxon>
        <taxon>Echinodermata</taxon>
        <taxon>Eleutherozoa</taxon>
        <taxon>Echinozoa</taxon>
        <taxon>Echinoidea</taxon>
        <taxon>Euechinoidea</taxon>
        <taxon>Echinacea</taxon>
        <taxon>Camarodonta</taxon>
        <taxon>Echinidea</taxon>
        <taxon>Strongylocentrotidae</taxon>
        <taxon>Strongylocentrotus</taxon>
    </lineage>
</organism>
<feature type="compositionally biased region" description="Basic and acidic residues" evidence="2">
    <location>
        <begin position="104"/>
        <end position="115"/>
    </location>
</feature>
<dbReference type="InterPro" id="IPR002048">
    <property type="entry name" value="EF_hand_dom"/>
</dbReference>
<dbReference type="SUPFAM" id="SSF52047">
    <property type="entry name" value="RNI-like"/>
    <property type="match status" value="1"/>
</dbReference>
<dbReference type="PROSITE" id="PS50222">
    <property type="entry name" value="EF_HAND_2"/>
    <property type="match status" value="2"/>
</dbReference>
<name>A0A7M7PPD0_STRPU</name>
<dbReference type="Gene3D" id="1.10.238.10">
    <property type="entry name" value="EF-hand"/>
    <property type="match status" value="1"/>
</dbReference>
<feature type="compositionally biased region" description="Basic and acidic residues" evidence="2">
    <location>
        <begin position="577"/>
        <end position="591"/>
    </location>
</feature>
<dbReference type="RefSeq" id="XP_030854851.1">
    <property type="nucleotide sequence ID" value="XM_030998991.1"/>
</dbReference>
<evidence type="ECO:0000313" key="4">
    <source>
        <dbReference type="EnsemblMetazoa" id="XP_030854851"/>
    </source>
</evidence>
<dbReference type="InterPro" id="IPR011992">
    <property type="entry name" value="EF-hand-dom_pair"/>
</dbReference>
<evidence type="ECO:0000256" key="2">
    <source>
        <dbReference type="SAM" id="MobiDB-lite"/>
    </source>
</evidence>
<dbReference type="SMART" id="SM00054">
    <property type="entry name" value="EFh"/>
    <property type="match status" value="2"/>
</dbReference>
<reference evidence="5" key="1">
    <citation type="submission" date="2015-02" db="EMBL/GenBank/DDBJ databases">
        <title>Genome sequencing for Strongylocentrotus purpuratus.</title>
        <authorList>
            <person name="Murali S."/>
            <person name="Liu Y."/>
            <person name="Vee V."/>
            <person name="English A."/>
            <person name="Wang M."/>
            <person name="Skinner E."/>
            <person name="Han Y."/>
            <person name="Muzny D.M."/>
            <person name="Worley K.C."/>
            <person name="Gibbs R.A."/>
        </authorList>
    </citation>
    <scope>NUCLEOTIDE SEQUENCE</scope>
</reference>
<proteinExistence type="predicted"/>
<feature type="region of interest" description="Disordered" evidence="2">
    <location>
        <begin position="1"/>
        <end position="122"/>
    </location>
</feature>
<dbReference type="AlphaFoldDB" id="A0A7M7PPD0"/>
<dbReference type="Gene3D" id="3.80.10.10">
    <property type="entry name" value="Ribonuclease Inhibitor"/>
    <property type="match status" value="1"/>
</dbReference>
<feature type="region of interest" description="Disordered" evidence="2">
    <location>
        <begin position="644"/>
        <end position="688"/>
    </location>
</feature>
<dbReference type="CDD" id="cd00051">
    <property type="entry name" value="EFh"/>
    <property type="match status" value="1"/>
</dbReference>
<keyword evidence="1" id="KW-0106">Calcium</keyword>
<dbReference type="SUPFAM" id="SSF47473">
    <property type="entry name" value="EF-hand"/>
    <property type="match status" value="1"/>
</dbReference>
<feature type="compositionally biased region" description="Low complexity" evidence="2">
    <location>
        <begin position="87"/>
        <end position="99"/>
    </location>
</feature>
<dbReference type="GeneID" id="105443433"/>
<protein>
    <recommendedName>
        <fullName evidence="3">EF-hand domain-containing protein</fullName>
    </recommendedName>
</protein>
<dbReference type="InterPro" id="IPR018247">
    <property type="entry name" value="EF_Hand_1_Ca_BS"/>
</dbReference>
<keyword evidence="5" id="KW-1185">Reference proteome</keyword>
<feature type="compositionally biased region" description="Basic and acidic residues" evidence="2">
    <location>
        <begin position="10"/>
        <end position="46"/>
    </location>
</feature>
<evidence type="ECO:0000259" key="3">
    <source>
        <dbReference type="PROSITE" id="PS50222"/>
    </source>
</evidence>
<reference evidence="4" key="2">
    <citation type="submission" date="2021-01" db="UniProtKB">
        <authorList>
            <consortium name="EnsemblMetazoa"/>
        </authorList>
    </citation>
    <scope>IDENTIFICATION</scope>
</reference>
<dbReference type="EnsemblMetazoa" id="XM_030998991">
    <property type="protein sequence ID" value="XP_030854851"/>
    <property type="gene ID" value="LOC105443433"/>
</dbReference>